<proteinExistence type="predicted"/>
<dbReference type="InterPro" id="IPR036770">
    <property type="entry name" value="Ankyrin_rpt-contain_sf"/>
</dbReference>
<keyword evidence="1" id="KW-0677">Repeat</keyword>
<sequence>MVDHGCNLQARDVSGATVLYYAAMGGHLEIVQWLVARNIPHNISDYRQITPDDKAQIYGFPHVKWWLYKQSPSSLPSQHTQIRSGASTLSSHTVSGQTALYAALESGQLDTTATLVRHLGANIFLQDAQRRLPITLAPFGETLLEALRRSKTEPTVVSYKQYMNNYTLDAKLRVKDQEQNVPKALIHAHLAHLKQSLRGDIEKAERKLHDNFTKGEAREVNETLTNELHILLKKLEITNLLFASNLNVLGSSV</sequence>
<feature type="repeat" description="ANK" evidence="3">
    <location>
        <begin position="14"/>
        <end position="46"/>
    </location>
</feature>
<evidence type="ECO:0000256" key="1">
    <source>
        <dbReference type="ARBA" id="ARBA00022737"/>
    </source>
</evidence>
<dbReference type="Gene3D" id="1.25.40.20">
    <property type="entry name" value="Ankyrin repeat-containing domain"/>
    <property type="match status" value="1"/>
</dbReference>
<name>A0AAE1PDY5_9EUCA</name>
<dbReference type="Pfam" id="PF13637">
    <property type="entry name" value="Ank_4"/>
    <property type="match status" value="1"/>
</dbReference>
<accession>A0AAE1PDY5</accession>
<gene>
    <name evidence="4" type="ORF">Pmani_021547</name>
</gene>
<dbReference type="Pfam" id="PF00023">
    <property type="entry name" value="Ank"/>
    <property type="match status" value="1"/>
</dbReference>
<evidence type="ECO:0000256" key="3">
    <source>
        <dbReference type="PROSITE-ProRule" id="PRU00023"/>
    </source>
</evidence>
<dbReference type="Proteomes" id="UP001292094">
    <property type="component" value="Unassembled WGS sequence"/>
</dbReference>
<evidence type="ECO:0000256" key="2">
    <source>
        <dbReference type="ARBA" id="ARBA00023043"/>
    </source>
</evidence>
<evidence type="ECO:0000313" key="5">
    <source>
        <dbReference type="Proteomes" id="UP001292094"/>
    </source>
</evidence>
<dbReference type="SUPFAM" id="SSF48403">
    <property type="entry name" value="Ankyrin repeat"/>
    <property type="match status" value="1"/>
</dbReference>
<dbReference type="AlphaFoldDB" id="A0AAE1PDY5"/>
<dbReference type="SMART" id="SM00248">
    <property type="entry name" value="ANK"/>
    <property type="match status" value="2"/>
</dbReference>
<protein>
    <submittedName>
        <fullName evidence="4">Uncharacterized protein</fullName>
    </submittedName>
</protein>
<evidence type="ECO:0000313" key="4">
    <source>
        <dbReference type="EMBL" id="KAK4306654.1"/>
    </source>
</evidence>
<comment type="caution">
    <text evidence="4">The sequence shown here is derived from an EMBL/GenBank/DDBJ whole genome shotgun (WGS) entry which is preliminary data.</text>
</comment>
<feature type="repeat" description="ANK" evidence="3">
    <location>
        <begin position="95"/>
        <end position="128"/>
    </location>
</feature>
<organism evidence="4 5">
    <name type="scientific">Petrolisthes manimaculis</name>
    <dbReference type="NCBI Taxonomy" id="1843537"/>
    <lineage>
        <taxon>Eukaryota</taxon>
        <taxon>Metazoa</taxon>
        <taxon>Ecdysozoa</taxon>
        <taxon>Arthropoda</taxon>
        <taxon>Crustacea</taxon>
        <taxon>Multicrustacea</taxon>
        <taxon>Malacostraca</taxon>
        <taxon>Eumalacostraca</taxon>
        <taxon>Eucarida</taxon>
        <taxon>Decapoda</taxon>
        <taxon>Pleocyemata</taxon>
        <taxon>Anomura</taxon>
        <taxon>Galatheoidea</taxon>
        <taxon>Porcellanidae</taxon>
        <taxon>Petrolisthes</taxon>
    </lineage>
</organism>
<dbReference type="InterPro" id="IPR002110">
    <property type="entry name" value="Ankyrin_rpt"/>
</dbReference>
<dbReference type="PROSITE" id="PS50297">
    <property type="entry name" value="ANK_REP_REGION"/>
    <property type="match status" value="1"/>
</dbReference>
<dbReference type="InterPro" id="IPR050776">
    <property type="entry name" value="Ank_Repeat/CDKN_Inhibitor"/>
</dbReference>
<dbReference type="EMBL" id="JAWZYT010002104">
    <property type="protein sequence ID" value="KAK4306654.1"/>
    <property type="molecule type" value="Genomic_DNA"/>
</dbReference>
<keyword evidence="2 3" id="KW-0040">ANK repeat</keyword>
<dbReference type="PROSITE" id="PS50088">
    <property type="entry name" value="ANK_REPEAT"/>
    <property type="match status" value="2"/>
</dbReference>
<reference evidence="4" key="1">
    <citation type="submission" date="2023-11" db="EMBL/GenBank/DDBJ databases">
        <title>Genome assemblies of two species of porcelain crab, Petrolisthes cinctipes and Petrolisthes manimaculis (Anomura: Porcellanidae).</title>
        <authorList>
            <person name="Angst P."/>
        </authorList>
    </citation>
    <scope>NUCLEOTIDE SEQUENCE</scope>
    <source>
        <strain evidence="4">PB745_02</strain>
        <tissue evidence="4">Gill</tissue>
    </source>
</reference>
<keyword evidence="5" id="KW-1185">Reference proteome</keyword>
<dbReference type="PANTHER" id="PTHR24201">
    <property type="entry name" value="ANK_REP_REGION DOMAIN-CONTAINING PROTEIN"/>
    <property type="match status" value="1"/>
</dbReference>